<feature type="coiled-coil region" evidence="1">
    <location>
        <begin position="31"/>
        <end position="58"/>
    </location>
</feature>
<dbReference type="Proteomes" id="UP000095746">
    <property type="component" value="Unassembled WGS sequence"/>
</dbReference>
<gene>
    <name evidence="2" type="ORF">ERS852411_00846</name>
</gene>
<evidence type="ECO:0000313" key="3">
    <source>
        <dbReference type="Proteomes" id="UP000095746"/>
    </source>
</evidence>
<dbReference type="EMBL" id="CYZT01000036">
    <property type="protein sequence ID" value="CUO02597.1"/>
    <property type="molecule type" value="Genomic_DNA"/>
</dbReference>
<name>A0A174BPQ1_FLAPL</name>
<sequence>MRLLELIRRPFHARRLRRNRPPKALSLQDEAEAAWAEAEELQRRLSAEQEENRRQVIHLQQREAELHSADVELVALRRALAVLASADYEAVYTLLSPELDPDGFHLFRAAEAYTGINVYRAFPVEDSLGYFEAMSGHELLRWLEAETIGSYSLSRLPSGVEVACDLRVDQSGEKYRRYHEEICKLAVGKLLRME</sequence>
<organism evidence="2 3">
    <name type="scientific">Flavonifractor plautii</name>
    <name type="common">Fusobacterium plautii</name>
    <dbReference type="NCBI Taxonomy" id="292800"/>
    <lineage>
        <taxon>Bacteria</taxon>
        <taxon>Bacillati</taxon>
        <taxon>Bacillota</taxon>
        <taxon>Clostridia</taxon>
        <taxon>Eubacteriales</taxon>
        <taxon>Oscillospiraceae</taxon>
        <taxon>Flavonifractor</taxon>
    </lineage>
</organism>
<protein>
    <submittedName>
        <fullName evidence="2">Uncharacterized protein</fullName>
    </submittedName>
</protein>
<dbReference type="AlphaFoldDB" id="A0A174BPQ1"/>
<reference evidence="2 3" key="1">
    <citation type="submission" date="2015-09" db="EMBL/GenBank/DDBJ databases">
        <authorList>
            <consortium name="Pathogen Informatics"/>
        </authorList>
    </citation>
    <scope>NUCLEOTIDE SEQUENCE [LARGE SCALE GENOMIC DNA]</scope>
    <source>
        <strain evidence="2 3">2789STDY5608854</strain>
    </source>
</reference>
<keyword evidence="1" id="KW-0175">Coiled coil</keyword>
<proteinExistence type="predicted"/>
<dbReference type="RefSeq" id="WP_154041316.1">
    <property type="nucleotide sequence ID" value="NZ_JADPCX010000046.1"/>
</dbReference>
<evidence type="ECO:0000313" key="2">
    <source>
        <dbReference type="EMBL" id="CUO02597.1"/>
    </source>
</evidence>
<evidence type="ECO:0000256" key="1">
    <source>
        <dbReference type="SAM" id="Coils"/>
    </source>
</evidence>
<accession>A0A174BPQ1</accession>